<organism evidence="2 3">
    <name type="scientific">Halosolutus amylolyticus</name>
    <dbReference type="NCBI Taxonomy" id="2932267"/>
    <lineage>
        <taxon>Archaea</taxon>
        <taxon>Methanobacteriati</taxon>
        <taxon>Methanobacteriota</taxon>
        <taxon>Stenosarchaea group</taxon>
        <taxon>Halobacteria</taxon>
        <taxon>Halobacteriales</taxon>
        <taxon>Natrialbaceae</taxon>
        <taxon>Halosolutus</taxon>
    </lineage>
</organism>
<dbReference type="RefSeq" id="WP_250140116.1">
    <property type="nucleotide sequence ID" value="NZ_JALIQP010000002.1"/>
</dbReference>
<comment type="caution">
    <text evidence="2">The sequence shown here is derived from an EMBL/GenBank/DDBJ whole genome shotgun (WGS) entry which is preliminary data.</text>
</comment>
<feature type="compositionally biased region" description="Polar residues" evidence="1">
    <location>
        <begin position="32"/>
        <end position="45"/>
    </location>
</feature>
<keyword evidence="3" id="KW-1185">Reference proteome</keyword>
<sequence length="226" mass="24171">MPLPAGNRTRRRVVRTIGGTLTGTVLAGCQGLRSNGTASDESSPNADDESQTKGTDAGPDDTEPTDDGNCDPSQSTVTAPDGDAAVSLTLRESIGYGVPPAEVTVQFSRVEFDGADVPTVAYEVDERLDLWAAGTDGSDREFAVVDREPIPVGTYRGIRVYGTIVDVEPTDETVETVRLAEGDHVADTFGTVFESDDRKEFTAIVRATDTGEAFELDFNRRTTSSW</sequence>
<accession>A0ABD5PRM7</accession>
<dbReference type="Proteomes" id="UP001595898">
    <property type="component" value="Unassembled WGS sequence"/>
</dbReference>
<name>A0ABD5PRM7_9EURY</name>
<dbReference type="AlphaFoldDB" id="A0ABD5PRM7"/>
<evidence type="ECO:0008006" key="4">
    <source>
        <dbReference type="Google" id="ProtNLM"/>
    </source>
</evidence>
<evidence type="ECO:0000313" key="2">
    <source>
        <dbReference type="EMBL" id="MFC4543205.1"/>
    </source>
</evidence>
<evidence type="ECO:0000256" key="1">
    <source>
        <dbReference type="SAM" id="MobiDB-lite"/>
    </source>
</evidence>
<gene>
    <name evidence="2" type="ORF">ACFO5R_14845</name>
</gene>
<protein>
    <recommendedName>
        <fullName evidence="4">DUF4382 domain-containing protein</fullName>
    </recommendedName>
</protein>
<dbReference type="EMBL" id="JBHSFA010000007">
    <property type="protein sequence ID" value="MFC4543205.1"/>
    <property type="molecule type" value="Genomic_DNA"/>
</dbReference>
<reference evidence="2 3" key="1">
    <citation type="journal article" date="2019" name="Int. J. Syst. Evol. Microbiol.">
        <title>The Global Catalogue of Microorganisms (GCM) 10K type strain sequencing project: providing services to taxonomists for standard genome sequencing and annotation.</title>
        <authorList>
            <consortium name="The Broad Institute Genomics Platform"/>
            <consortium name="The Broad Institute Genome Sequencing Center for Infectious Disease"/>
            <person name="Wu L."/>
            <person name="Ma J."/>
        </authorList>
    </citation>
    <scope>NUCLEOTIDE SEQUENCE [LARGE SCALE GENOMIC DNA]</scope>
    <source>
        <strain evidence="2 3">WLHS5</strain>
    </source>
</reference>
<feature type="region of interest" description="Disordered" evidence="1">
    <location>
        <begin position="27"/>
        <end position="83"/>
    </location>
</feature>
<feature type="compositionally biased region" description="Acidic residues" evidence="1">
    <location>
        <begin position="58"/>
        <end position="69"/>
    </location>
</feature>
<evidence type="ECO:0000313" key="3">
    <source>
        <dbReference type="Proteomes" id="UP001595898"/>
    </source>
</evidence>
<proteinExistence type="predicted"/>